<evidence type="ECO:0000313" key="1">
    <source>
        <dbReference type="EMBL" id="QDU82669.1"/>
    </source>
</evidence>
<dbReference type="RefSeq" id="WP_144999058.1">
    <property type="nucleotide sequence ID" value="NZ_CP036281.1"/>
</dbReference>
<accession>A0A518CTW7</accession>
<dbReference type="Proteomes" id="UP000317178">
    <property type="component" value="Chromosome"/>
</dbReference>
<protein>
    <submittedName>
        <fullName evidence="1">Uncharacterized protein</fullName>
    </submittedName>
</protein>
<dbReference type="AlphaFoldDB" id="A0A518CTW7"/>
<keyword evidence="2" id="KW-1185">Reference proteome</keyword>
<proteinExistence type="predicted"/>
<name>A0A518CTW7_9PLAN</name>
<dbReference type="KEGG" id="plon:Pla110_44300"/>
<reference evidence="1 2" key="1">
    <citation type="submission" date="2019-02" db="EMBL/GenBank/DDBJ databases">
        <title>Deep-cultivation of Planctomycetes and their phenomic and genomic characterization uncovers novel biology.</title>
        <authorList>
            <person name="Wiegand S."/>
            <person name="Jogler M."/>
            <person name="Boedeker C."/>
            <person name="Pinto D."/>
            <person name="Vollmers J."/>
            <person name="Rivas-Marin E."/>
            <person name="Kohn T."/>
            <person name="Peeters S.H."/>
            <person name="Heuer A."/>
            <person name="Rast P."/>
            <person name="Oberbeckmann S."/>
            <person name="Bunk B."/>
            <person name="Jeske O."/>
            <person name="Meyerdierks A."/>
            <person name="Storesund J.E."/>
            <person name="Kallscheuer N."/>
            <person name="Luecker S."/>
            <person name="Lage O.M."/>
            <person name="Pohl T."/>
            <person name="Merkel B.J."/>
            <person name="Hornburger P."/>
            <person name="Mueller R.-W."/>
            <person name="Bruemmer F."/>
            <person name="Labrenz M."/>
            <person name="Spormann A.M."/>
            <person name="Op den Camp H."/>
            <person name="Overmann J."/>
            <person name="Amann R."/>
            <person name="Jetten M.S.M."/>
            <person name="Mascher T."/>
            <person name="Medema M.H."/>
            <person name="Devos D.P."/>
            <person name="Kaster A.-K."/>
            <person name="Ovreas L."/>
            <person name="Rohde M."/>
            <person name="Galperin M.Y."/>
            <person name="Jogler C."/>
        </authorList>
    </citation>
    <scope>NUCLEOTIDE SEQUENCE [LARGE SCALE GENOMIC DNA]</scope>
    <source>
        <strain evidence="1 2">Pla110</strain>
    </source>
</reference>
<sequence>MSTLTSASTYAEVIAAYKDNASYAEDNSVTKARAFITACRFLLLMMPGRSAKGRQQEIEFTQNLQAIKAEQKQASNWMQARASANSQYHYADLSDFRN</sequence>
<evidence type="ECO:0000313" key="2">
    <source>
        <dbReference type="Proteomes" id="UP000317178"/>
    </source>
</evidence>
<gene>
    <name evidence="1" type="ORF">Pla110_44300</name>
</gene>
<dbReference type="EMBL" id="CP036281">
    <property type="protein sequence ID" value="QDU82669.1"/>
    <property type="molecule type" value="Genomic_DNA"/>
</dbReference>
<organism evidence="1 2">
    <name type="scientific">Polystyrenella longa</name>
    <dbReference type="NCBI Taxonomy" id="2528007"/>
    <lineage>
        <taxon>Bacteria</taxon>
        <taxon>Pseudomonadati</taxon>
        <taxon>Planctomycetota</taxon>
        <taxon>Planctomycetia</taxon>
        <taxon>Planctomycetales</taxon>
        <taxon>Planctomycetaceae</taxon>
        <taxon>Polystyrenella</taxon>
    </lineage>
</organism>